<dbReference type="InterPro" id="IPR001392">
    <property type="entry name" value="Clathrin_mu"/>
</dbReference>
<comment type="subcellular location">
    <subcellularLocation>
        <location evidence="1">Endomembrane system</location>
    </subcellularLocation>
</comment>
<dbReference type="AlphaFoldDB" id="A0AAV8AEI3"/>
<evidence type="ECO:0000256" key="5">
    <source>
        <dbReference type="PIRNR" id="PIRNR005992"/>
    </source>
</evidence>
<name>A0AAV8AEI3_9EUKA</name>
<keyword evidence="3 5" id="KW-0653">Protein transport</keyword>
<organism evidence="7 8">
    <name type="scientific">Anaeramoeba flamelloides</name>
    <dbReference type="NCBI Taxonomy" id="1746091"/>
    <lineage>
        <taxon>Eukaryota</taxon>
        <taxon>Metamonada</taxon>
        <taxon>Anaeramoebidae</taxon>
        <taxon>Anaeramoeba</taxon>
    </lineage>
</organism>
<accession>A0AAV8AEI3</accession>
<keyword evidence="2 5" id="KW-0813">Transport</keyword>
<proteinExistence type="inferred from homology"/>
<reference evidence="7" key="1">
    <citation type="submission" date="2022-08" db="EMBL/GenBank/DDBJ databases">
        <title>Novel sulphate-reducing endosymbionts in the free-living metamonad Anaeramoeba.</title>
        <authorList>
            <person name="Jerlstrom-Hultqvist J."/>
            <person name="Cepicka I."/>
            <person name="Gallot-Lavallee L."/>
            <person name="Salas-Leiva D."/>
            <person name="Curtis B.A."/>
            <person name="Zahonova K."/>
            <person name="Pipaliya S."/>
            <person name="Dacks J."/>
            <person name="Roger A.J."/>
        </authorList>
    </citation>
    <scope>NUCLEOTIDE SEQUENCE</scope>
    <source>
        <strain evidence="7">Busselton2</strain>
    </source>
</reference>
<dbReference type="SUPFAM" id="SSF64356">
    <property type="entry name" value="SNARE-like"/>
    <property type="match status" value="1"/>
</dbReference>
<protein>
    <submittedName>
        <fullName evidence="7">Ap-3 complex subunit mu-1</fullName>
    </submittedName>
</protein>
<dbReference type="GO" id="GO:0006886">
    <property type="term" value="P:intracellular protein transport"/>
    <property type="evidence" value="ECO:0007669"/>
    <property type="project" value="UniProtKB-UniRule"/>
</dbReference>
<evidence type="ECO:0000256" key="2">
    <source>
        <dbReference type="ARBA" id="ARBA00022448"/>
    </source>
</evidence>
<dbReference type="PROSITE" id="PS51072">
    <property type="entry name" value="MHD"/>
    <property type="match status" value="1"/>
</dbReference>
<dbReference type="GO" id="GO:0012505">
    <property type="term" value="C:endomembrane system"/>
    <property type="evidence" value="ECO:0007669"/>
    <property type="project" value="UniProtKB-SubCell"/>
</dbReference>
<evidence type="ECO:0000259" key="6">
    <source>
        <dbReference type="PROSITE" id="PS51072"/>
    </source>
</evidence>
<dbReference type="PIRSF" id="PIRSF005992">
    <property type="entry name" value="Clathrin_mu"/>
    <property type="match status" value="1"/>
</dbReference>
<evidence type="ECO:0000256" key="1">
    <source>
        <dbReference type="ARBA" id="ARBA00004308"/>
    </source>
</evidence>
<evidence type="ECO:0000313" key="8">
    <source>
        <dbReference type="Proteomes" id="UP001146793"/>
    </source>
</evidence>
<dbReference type="Gene3D" id="3.30.450.60">
    <property type="match status" value="1"/>
</dbReference>
<dbReference type="InterPro" id="IPR036168">
    <property type="entry name" value="AP2_Mu_C_sf"/>
</dbReference>
<dbReference type="CDD" id="cd09252">
    <property type="entry name" value="AP-3_Mu3_Cterm"/>
    <property type="match status" value="1"/>
</dbReference>
<dbReference type="PANTHER" id="PTHR10529">
    <property type="entry name" value="AP COMPLEX SUBUNIT MU"/>
    <property type="match status" value="1"/>
</dbReference>
<dbReference type="PRINTS" id="PR00314">
    <property type="entry name" value="CLATHRINADPT"/>
</dbReference>
<dbReference type="EMBL" id="JANTQA010000010">
    <property type="protein sequence ID" value="KAJ3451222.1"/>
    <property type="molecule type" value="Genomic_DNA"/>
</dbReference>
<dbReference type="InterPro" id="IPR050431">
    <property type="entry name" value="Adaptor_comp_med_subunit"/>
</dbReference>
<dbReference type="InterPro" id="IPR011012">
    <property type="entry name" value="Longin-like_dom_sf"/>
</dbReference>
<evidence type="ECO:0000256" key="4">
    <source>
        <dbReference type="ARBA" id="ARBA00023136"/>
    </source>
</evidence>
<dbReference type="Pfam" id="PF00928">
    <property type="entry name" value="Adap_comp_sub"/>
    <property type="match status" value="1"/>
</dbReference>
<dbReference type="GO" id="GO:0030131">
    <property type="term" value="C:clathrin adaptor complex"/>
    <property type="evidence" value="ECO:0007669"/>
    <property type="project" value="UniProtKB-UniRule"/>
</dbReference>
<dbReference type="Proteomes" id="UP001146793">
    <property type="component" value="Unassembled WGS sequence"/>
</dbReference>
<keyword evidence="4" id="KW-0472">Membrane</keyword>
<feature type="domain" description="MHD" evidence="6">
    <location>
        <begin position="173"/>
        <end position="413"/>
    </location>
</feature>
<comment type="caution">
    <text evidence="7">The sequence shown here is derived from an EMBL/GenBank/DDBJ whole genome shotgun (WGS) entry which is preliminary data.</text>
</comment>
<comment type="similarity">
    <text evidence="5">Belongs to the adaptor complexes medium subunit family.</text>
</comment>
<dbReference type="SUPFAM" id="SSF49447">
    <property type="entry name" value="Second domain of Mu2 adaptin subunit (ap50) of ap2 adaptor"/>
    <property type="match status" value="1"/>
</dbReference>
<gene>
    <name evidence="7" type="ORF">M0812_04892</name>
</gene>
<evidence type="ECO:0000313" key="7">
    <source>
        <dbReference type="EMBL" id="KAJ3451222.1"/>
    </source>
</evidence>
<dbReference type="Gene3D" id="2.60.40.1170">
    <property type="entry name" value="Mu homology domain, subdomain B"/>
    <property type="match status" value="2"/>
</dbReference>
<dbReference type="GO" id="GO:0016192">
    <property type="term" value="P:vesicle-mediated transport"/>
    <property type="evidence" value="ECO:0007669"/>
    <property type="project" value="InterPro"/>
</dbReference>
<evidence type="ECO:0000256" key="3">
    <source>
        <dbReference type="ARBA" id="ARBA00022927"/>
    </source>
</evidence>
<sequence length="414" mass="48112">MIESLFILDLCGNIIFQKHWSSRISERIVTSFWINYSTEECKRDISPILKIKNKSVVHILNENLIYLVTISGDNTPLLIIEFLYRSIQILQNYFKKRVDEELIKRNSTKIFELFGEMNDQTFVITTELSLLNEVIESTDKIEINPKTIKTAGFGKEENEIGLAWRKNNIKYSSNEIFFDLVESLNGTLTRNGIFEKYEVIGKMMCECKLSGMPDLLLQFKNPKIIEDVSFHRCIKIKQWEQNKVLLFVPPDGRNELLSYRSRKMQAQIPIFVTGKFKWERQERKGNFFIKIEKRSPLIETVENISVLFLLTTLAENPKVKTTQGTVFFNDITKQLKWEIGKLSKNKEVTMKGTIGIKRGSDVPNERPVAIITFKAERLSLSGLQLSNLEIRNINYKTFKGVKFIAKSGYFNMKL</sequence>
<dbReference type="InterPro" id="IPR028565">
    <property type="entry name" value="MHD"/>
</dbReference>